<sequence>MLLASKWRKSNYSSVLSADVLEVKSGMKSVGTAMQICSTLLSVLEMSVGIIVKRSHEYYECEPDSVDRNQVRRLPLSGGTSARSFLGVRVFHPCPVDPRIAAMSHHHSLNKVP</sequence>
<evidence type="ECO:0000313" key="1">
    <source>
        <dbReference type="EMBL" id="VDM70384.1"/>
    </source>
</evidence>
<protein>
    <submittedName>
        <fullName evidence="1">Uncharacterized protein</fullName>
    </submittedName>
</protein>
<dbReference type="EMBL" id="UYYB01015848">
    <property type="protein sequence ID" value="VDM70384.1"/>
    <property type="molecule type" value="Genomic_DNA"/>
</dbReference>
<reference evidence="1 2" key="1">
    <citation type="submission" date="2018-11" db="EMBL/GenBank/DDBJ databases">
        <authorList>
            <consortium name="Pathogen Informatics"/>
        </authorList>
    </citation>
    <scope>NUCLEOTIDE SEQUENCE [LARGE SCALE GENOMIC DNA]</scope>
</reference>
<dbReference type="Proteomes" id="UP000270094">
    <property type="component" value="Unassembled WGS sequence"/>
</dbReference>
<evidence type="ECO:0000313" key="2">
    <source>
        <dbReference type="Proteomes" id="UP000270094"/>
    </source>
</evidence>
<proteinExistence type="predicted"/>
<dbReference type="AlphaFoldDB" id="A0A3P7IXI8"/>
<gene>
    <name evidence="1" type="ORF">SVUK_LOCUS5382</name>
</gene>
<name>A0A3P7IXI8_STRVU</name>
<organism evidence="1 2">
    <name type="scientific">Strongylus vulgaris</name>
    <name type="common">Blood worm</name>
    <dbReference type="NCBI Taxonomy" id="40348"/>
    <lineage>
        <taxon>Eukaryota</taxon>
        <taxon>Metazoa</taxon>
        <taxon>Ecdysozoa</taxon>
        <taxon>Nematoda</taxon>
        <taxon>Chromadorea</taxon>
        <taxon>Rhabditida</taxon>
        <taxon>Rhabditina</taxon>
        <taxon>Rhabditomorpha</taxon>
        <taxon>Strongyloidea</taxon>
        <taxon>Strongylidae</taxon>
        <taxon>Strongylus</taxon>
    </lineage>
</organism>
<keyword evidence="2" id="KW-1185">Reference proteome</keyword>
<accession>A0A3P7IXI8</accession>